<feature type="region of interest" description="Disordered" evidence="1">
    <location>
        <begin position="302"/>
        <end position="324"/>
    </location>
</feature>
<proteinExistence type="predicted"/>
<evidence type="ECO:0000313" key="3">
    <source>
        <dbReference type="Proteomes" id="UP000191691"/>
    </source>
</evidence>
<dbReference type="EMBL" id="MOOB01000095">
    <property type="protein sequence ID" value="OQE72617.1"/>
    <property type="molecule type" value="Genomic_DNA"/>
</dbReference>
<dbReference type="STRING" id="60175.A0A1V6XBW6"/>
<accession>A0A1V6XBW6</accession>
<reference evidence="3" key="1">
    <citation type="journal article" date="2017" name="Nat. Microbiol.">
        <title>Global analysis of biosynthetic gene clusters reveals vast potential of secondary metabolite production in Penicillium species.</title>
        <authorList>
            <person name="Nielsen J.C."/>
            <person name="Grijseels S."/>
            <person name="Prigent S."/>
            <person name="Ji B."/>
            <person name="Dainat J."/>
            <person name="Nielsen K.F."/>
            <person name="Frisvad J.C."/>
            <person name="Workman M."/>
            <person name="Nielsen J."/>
        </authorList>
    </citation>
    <scope>NUCLEOTIDE SEQUENCE [LARGE SCALE GENOMIC DNA]</scope>
    <source>
        <strain evidence="3">IBT 13039</strain>
    </source>
</reference>
<feature type="region of interest" description="Disordered" evidence="1">
    <location>
        <begin position="207"/>
        <end position="233"/>
    </location>
</feature>
<sequence>MAETLLSYLTTRNPSVLAFARPAPSFTFNDEWDPIDGIREWTDFNYNTLQLLFRDELSRHVSPFDTTRSCENGGYNKIFDERGLSDLICMSIMGPVSAVLPSDSFITSGGRVTQHPGCVPDWGAGKDGVGRSKAIVLGDTKFNWTSTNAFNVIQSVGNRSYEDSPSIDLVRPIEQVQYYGAVYKCRYVYIISDQELVVMRLHLPPSHVRTSPRPQRTRPPPSHQRVTSSSTISKQLTDMSIDESWFKASIGLVEYKKIPWSATSGLTIKMALYCLVRLADKYGNDLKTDYPSLASEVSSVTQRLPSTMPSSQPRNPIPTASTVVSTPQMSNESAAKYYNTTVVFNQARTAYSYKDNNGQWVFDDSKSNWKVIGDKIYKFQGAPPYACSAPPR</sequence>
<dbReference type="AlphaFoldDB" id="A0A1V6XBW6"/>
<protein>
    <submittedName>
        <fullName evidence="2">Uncharacterized protein</fullName>
    </submittedName>
</protein>
<evidence type="ECO:0000256" key="1">
    <source>
        <dbReference type="SAM" id="MobiDB-lite"/>
    </source>
</evidence>
<dbReference type="Proteomes" id="UP000191691">
    <property type="component" value="Unassembled WGS sequence"/>
</dbReference>
<gene>
    <name evidence="2" type="ORF">PENNAL_c0095G05272</name>
</gene>
<evidence type="ECO:0000313" key="2">
    <source>
        <dbReference type="EMBL" id="OQE72617.1"/>
    </source>
</evidence>
<name>A0A1V6XBW6_PENNA</name>
<comment type="caution">
    <text evidence="2">The sequence shown here is derived from an EMBL/GenBank/DDBJ whole genome shotgun (WGS) entry which is preliminary data.</text>
</comment>
<dbReference type="OMA" id="LICMSIM"/>
<organism evidence="2 3">
    <name type="scientific">Penicillium nalgiovense</name>
    <dbReference type="NCBI Taxonomy" id="60175"/>
    <lineage>
        <taxon>Eukaryota</taxon>
        <taxon>Fungi</taxon>
        <taxon>Dikarya</taxon>
        <taxon>Ascomycota</taxon>
        <taxon>Pezizomycotina</taxon>
        <taxon>Eurotiomycetes</taxon>
        <taxon>Eurotiomycetidae</taxon>
        <taxon>Eurotiales</taxon>
        <taxon>Aspergillaceae</taxon>
        <taxon>Penicillium</taxon>
    </lineage>
</organism>
<keyword evidence="3" id="KW-1185">Reference proteome</keyword>